<feature type="compositionally biased region" description="Acidic residues" evidence="1">
    <location>
        <begin position="90"/>
        <end position="100"/>
    </location>
</feature>
<keyword evidence="3" id="KW-1185">Reference proteome</keyword>
<dbReference type="AlphaFoldDB" id="A0AA38R7G4"/>
<feature type="region of interest" description="Disordered" evidence="1">
    <location>
        <begin position="1"/>
        <end position="166"/>
    </location>
</feature>
<dbReference type="Proteomes" id="UP001174691">
    <property type="component" value="Unassembled WGS sequence"/>
</dbReference>
<feature type="non-terminal residue" evidence="2">
    <location>
        <position position="1"/>
    </location>
</feature>
<feature type="compositionally biased region" description="Basic and acidic residues" evidence="1">
    <location>
        <begin position="35"/>
        <end position="44"/>
    </location>
</feature>
<feature type="compositionally biased region" description="Acidic residues" evidence="1">
    <location>
        <begin position="130"/>
        <end position="142"/>
    </location>
</feature>
<accession>A0AA38R7G4</accession>
<organism evidence="2 3">
    <name type="scientific">Coniochaeta hoffmannii</name>
    <dbReference type="NCBI Taxonomy" id="91930"/>
    <lineage>
        <taxon>Eukaryota</taxon>
        <taxon>Fungi</taxon>
        <taxon>Dikarya</taxon>
        <taxon>Ascomycota</taxon>
        <taxon>Pezizomycotina</taxon>
        <taxon>Sordariomycetes</taxon>
        <taxon>Sordariomycetidae</taxon>
        <taxon>Coniochaetales</taxon>
        <taxon>Coniochaetaceae</taxon>
        <taxon>Coniochaeta</taxon>
    </lineage>
</organism>
<proteinExistence type="predicted"/>
<comment type="caution">
    <text evidence="2">The sequence shown here is derived from an EMBL/GenBank/DDBJ whole genome shotgun (WGS) entry which is preliminary data.</text>
</comment>
<evidence type="ECO:0000313" key="2">
    <source>
        <dbReference type="EMBL" id="KAJ9129488.1"/>
    </source>
</evidence>
<evidence type="ECO:0000313" key="3">
    <source>
        <dbReference type="Proteomes" id="UP001174691"/>
    </source>
</evidence>
<sequence length="166" mass="18209">HHPSSSSSSSPNSFGRNPSVPSLDPSNPLGRRRKEAPEGPERQHSSSTTTTNQKSRKGKQKTTTKTAHESRGVDPLEIAYGPIVGTNPDITEDDFEVDLEEGTHRPQADAVHEPRTVSPEPKLGLPPREGEEEEDDDDEEGGDNDKPSPTFSIGSDEDEFRNVWDK</sequence>
<name>A0AA38R7G4_9PEZI</name>
<feature type="compositionally biased region" description="Polar residues" evidence="1">
    <location>
        <begin position="11"/>
        <end position="20"/>
    </location>
</feature>
<feature type="compositionally biased region" description="Basic and acidic residues" evidence="1">
    <location>
        <begin position="101"/>
        <end position="115"/>
    </location>
</feature>
<reference evidence="2" key="1">
    <citation type="submission" date="2022-07" db="EMBL/GenBank/DDBJ databases">
        <title>Fungi with potential for degradation of polypropylene.</title>
        <authorList>
            <person name="Gostincar C."/>
        </authorList>
    </citation>
    <scope>NUCLEOTIDE SEQUENCE</scope>
    <source>
        <strain evidence="2">EXF-13287</strain>
    </source>
</reference>
<dbReference type="EMBL" id="JANBVN010000334">
    <property type="protein sequence ID" value="KAJ9129488.1"/>
    <property type="molecule type" value="Genomic_DNA"/>
</dbReference>
<gene>
    <name evidence="2" type="ORF">NKR19_g10348</name>
</gene>
<evidence type="ECO:0000256" key="1">
    <source>
        <dbReference type="SAM" id="MobiDB-lite"/>
    </source>
</evidence>
<feature type="compositionally biased region" description="Low complexity" evidence="1">
    <location>
        <begin position="1"/>
        <end position="10"/>
    </location>
</feature>
<protein>
    <submittedName>
        <fullName evidence="2">Uncharacterized protein</fullName>
    </submittedName>
</protein>